<comment type="caution">
    <text evidence="2">The sequence shown here is derived from an EMBL/GenBank/DDBJ whole genome shotgun (WGS) entry which is preliminary data.</text>
</comment>
<evidence type="ECO:0000313" key="2">
    <source>
        <dbReference type="EMBL" id="KAF2022834.1"/>
    </source>
</evidence>
<protein>
    <submittedName>
        <fullName evidence="2">Uncharacterized protein</fullName>
    </submittedName>
</protein>
<keyword evidence="1" id="KW-1133">Transmembrane helix</keyword>
<keyword evidence="3" id="KW-1185">Reference proteome</keyword>
<evidence type="ECO:0000313" key="3">
    <source>
        <dbReference type="Proteomes" id="UP000799777"/>
    </source>
</evidence>
<keyword evidence="1" id="KW-0812">Transmembrane</keyword>
<sequence length="55" mass="6167">RFVLEHIIQLNRVLADVKRASVTSIYAILRPVCLFGTLYLFGSSWLSGVGLDRDS</sequence>
<dbReference type="EMBL" id="ML978427">
    <property type="protein sequence ID" value="KAF2022834.1"/>
    <property type="molecule type" value="Genomic_DNA"/>
</dbReference>
<dbReference type="Proteomes" id="UP000799777">
    <property type="component" value="Unassembled WGS sequence"/>
</dbReference>
<feature type="transmembrane region" description="Helical" evidence="1">
    <location>
        <begin position="20"/>
        <end position="41"/>
    </location>
</feature>
<dbReference type="AlphaFoldDB" id="A0A9P4GWP7"/>
<accession>A0A9P4GWP7</accession>
<reference evidence="2" key="1">
    <citation type="journal article" date="2020" name="Stud. Mycol.">
        <title>101 Dothideomycetes genomes: a test case for predicting lifestyles and emergence of pathogens.</title>
        <authorList>
            <person name="Haridas S."/>
            <person name="Albert R."/>
            <person name="Binder M."/>
            <person name="Bloem J."/>
            <person name="Labutti K."/>
            <person name="Salamov A."/>
            <person name="Andreopoulos B."/>
            <person name="Baker S."/>
            <person name="Barry K."/>
            <person name="Bills G."/>
            <person name="Bluhm B."/>
            <person name="Cannon C."/>
            <person name="Castanera R."/>
            <person name="Culley D."/>
            <person name="Daum C."/>
            <person name="Ezra D."/>
            <person name="Gonzalez J."/>
            <person name="Henrissat B."/>
            <person name="Kuo A."/>
            <person name="Liang C."/>
            <person name="Lipzen A."/>
            <person name="Lutzoni F."/>
            <person name="Magnuson J."/>
            <person name="Mondo S."/>
            <person name="Nolan M."/>
            <person name="Ohm R."/>
            <person name="Pangilinan J."/>
            <person name="Park H.-J."/>
            <person name="Ramirez L."/>
            <person name="Alfaro M."/>
            <person name="Sun H."/>
            <person name="Tritt A."/>
            <person name="Yoshinaga Y."/>
            <person name="Zwiers L.-H."/>
            <person name="Turgeon B."/>
            <person name="Goodwin S."/>
            <person name="Spatafora J."/>
            <person name="Crous P."/>
            <person name="Grigoriev I."/>
        </authorList>
    </citation>
    <scope>NUCLEOTIDE SEQUENCE</scope>
    <source>
        <strain evidence="2">CBS 110217</strain>
    </source>
</reference>
<name>A0A9P4GWP7_9PLEO</name>
<gene>
    <name evidence="2" type="ORF">EK21DRAFT_82225</name>
</gene>
<evidence type="ECO:0000256" key="1">
    <source>
        <dbReference type="SAM" id="Phobius"/>
    </source>
</evidence>
<feature type="non-terminal residue" evidence="2">
    <location>
        <position position="1"/>
    </location>
</feature>
<keyword evidence="1" id="KW-0472">Membrane</keyword>
<organism evidence="2 3">
    <name type="scientific">Setomelanomma holmii</name>
    <dbReference type="NCBI Taxonomy" id="210430"/>
    <lineage>
        <taxon>Eukaryota</taxon>
        <taxon>Fungi</taxon>
        <taxon>Dikarya</taxon>
        <taxon>Ascomycota</taxon>
        <taxon>Pezizomycotina</taxon>
        <taxon>Dothideomycetes</taxon>
        <taxon>Pleosporomycetidae</taxon>
        <taxon>Pleosporales</taxon>
        <taxon>Pleosporineae</taxon>
        <taxon>Phaeosphaeriaceae</taxon>
        <taxon>Setomelanomma</taxon>
    </lineage>
</organism>
<proteinExistence type="predicted"/>